<dbReference type="CDD" id="cd00165">
    <property type="entry name" value="S4"/>
    <property type="match status" value="1"/>
</dbReference>
<keyword evidence="3" id="KW-0694">RNA-binding</keyword>
<evidence type="ECO:0000313" key="5">
    <source>
        <dbReference type="EMBL" id="RHF73550.1"/>
    </source>
</evidence>
<comment type="similarity">
    <text evidence="1">Belongs to the pseudouridine synthase RluA family.</text>
</comment>
<dbReference type="InterPro" id="IPR050188">
    <property type="entry name" value="RluA_PseudoU_synthase"/>
</dbReference>
<reference evidence="5 6" key="1">
    <citation type="submission" date="2018-08" db="EMBL/GenBank/DDBJ databases">
        <title>A genome reference for cultivated species of the human gut microbiota.</title>
        <authorList>
            <person name="Zou Y."/>
            <person name="Xue W."/>
            <person name="Luo G."/>
        </authorList>
    </citation>
    <scope>NUCLEOTIDE SEQUENCE [LARGE SCALE GENOMIC DNA]</scope>
    <source>
        <strain evidence="5 6">AM25-1</strain>
    </source>
</reference>
<dbReference type="SUPFAM" id="SSF55174">
    <property type="entry name" value="Alpha-L RNA-binding motif"/>
    <property type="match status" value="1"/>
</dbReference>
<dbReference type="InterPro" id="IPR036986">
    <property type="entry name" value="S4_RNA-bd_sf"/>
</dbReference>
<evidence type="ECO:0000256" key="1">
    <source>
        <dbReference type="ARBA" id="ARBA00010876"/>
    </source>
</evidence>
<sequence>MEYLIDKEYEDVRLDKFLRKKLPDMALTEIFKCIRVGKIKVNGKKSKENYRLQLNDVVKLFFVVESKECDKNNNINKINSEEFEKIKKYIVYEDDRVLILNKKANMVMHKGSGHEYGVSEILKEYLNNPNFNFVNRIDKATSGLVVGAKSLVVTRELSEEIRERKVDKKYYILVEGKVKRREFQIKSYLKKLEDKVVELEQYEEGAKESLSFFKVVEYGKNCTLLEGTLGSGRTHQLRVQLASMGNPIIGDSKYGKGKEKMMYLFSHYLKIEKYGIEIDLPIPKEYIQRLSK</sequence>
<evidence type="ECO:0000256" key="3">
    <source>
        <dbReference type="PROSITE-ProRule" id="PRU00182"/>
    </source>
</evidence>
<dbReference type="RefSeq" id="WP_117708525.1">
    <property type="nucleotide sequence ID" value="NZ_CAEUHP010000001.1"/>
</dbReference>
<evidence type="ECO:0000313" key="6">
    <source>
        <dbReference type="Proteomes" id="UP000284676"/>
    </source>
</evidence>
<keyword evidence="2" id="KW-0413">Isomerase</keyword>
<organism evidence="5 6">
    <name type="scientific">Fusobacterium mortiferum</name>
    <dbReference type="NCBI Taxonomy" id="850"/>
    <lineage>
        <taxon>Bacteria</taxon>
        <taxon>Fusobacteriati</taxon>
        <taxon>Fusobacteriota</taxon>
        <taxon>Fusobacteriia</taxon>
        <taxon>Fusobacteriales</taxon>
        <taxon>Fusobacteriaceae</taxon>
        <taxon>Fusobacterium</taxon>
    </lineage>
</organism>
<dbReference type="PROSITE" id="PS01129">
    <property type="entry name" value="PSI_RLU"/>
    <property type="match status" value="1"/>
</dbReference>
<evidence type="ECO:0000256" key="2">
    <source>
        <dbReference type="ARBA" id="ARBA00023235"/>
    </source>
</evidence>
<dbReference type="InterPro" id="IPR006224">
    <property type="entry name" value="PsdUridine_synth_RluA-like_CS"/>
</dbReference>
<dbReference type="SUPFAM" id="SSF55120">
    <property type="entry name" value="Pseudouridine synthase"/>
    <property type="match status" value="1"/>
</dbReference>
<dbReference type="PROSITE" id="PS50889">
    <property type="entry name" value="S4"/>
    <property type="match status" value="1"/>
</dbReference>
<evidence type="ECO:0000259" key="4">
    <source>
        <dbReference type="SMART" id="SM00363"/>
    </source>
</evidence>
<dbReference type="Pfam" id="PF01479">
    <property type="entry name" value="S4"/>
    <property type="match status" value="1"/>
</dbReference>
<dbReference type="EMBL" id="QRHL01000004">
    <property type="protein sequence ID" value="RHF73550.1"/>
    <property type="molecule type" value="Genomic_DNA"/>
</dbReference>
<dbReference type="SMART" id="SM00363">
    <property type="entry name" value="S4"/>
    <property type="match status" value="1"/>
</dbReference>
<feature type="domain" description="RNA-binding S4" evidence="4">
    <location>
        <begin position="12"/>
        <end position="69"/>
    </location>
</feature>
<dbReference type="InterPro" id="IPR020103">
    <property type="entry name" value="PsdUridine_synth_cat_dom_sf"/>
</dbReference>
<dbReference type="PANTHER" id="PTHR21600:SF83">
    <property type="entry name" value="PSEUDOURIDYLATE SYNTHASE RPUSD4, MITOCHONDRIAL"/>
    <property type="match status" value="1"/>
</dbReference>
<dbReference type="Gene3D" id="3.30.2350.10">
    <property type="entry name" value="Pseudouridine synthase"/>
    <property type="match status" value="1"/>
</dbReference>
<dbReference type="GO" id="GO:0000455">
    <property type="term" value="P:enzyme-directed rRNA pseudouridine synthesis"/>
    <property type="evidence" value="ECO:0007669"/>
    <property type="project" value="UniProtKB-ARBA"/>
</dbReference>
<accession>A0A414PYF1</accession>
<proteinExistence type="inferred from homology"/>
<dbReference type="InterPro" id="IPR006145">
    <property type="entry name" value="PsdUridine_synth_RsuA/RluA"/>
</dbReference>
<dbReference type="Gene3D" id="3.10.290.10">
    <property type="entry name" value="RNA-binding S4 domain"/>
    <property type="match status" value="1"/>
</dbReference>
<gene>
    <name evidence="5" type="ORF">DW663_04590</name>
</gene>
<dbReference type="Pfam" id="PF00849">
    <property type="entry name" value="PseudoU_synth_2"/>
    <property type="match status" value="1"/>
</dbReference>
<dbReference type="GO" id="GO:0003723">
    <property type="term" value="F:RNA binding"/>
    <property type="evidence" value="ECO:0007669"/>
    <property type="project" value="UniProtKB-KW"/>
</dbReference>
<dbReference type="AlphaFoldDB" id="A0A414PYF1"/>
<dbReference type="Proteomes" id="UP000284676">
    <property type="component" value="Unassembled WGS sequence"/>
</dbReference>
<dbReference type="CDD" id="cd02869">
    <property type="entry name" value="PseudoU_synth_RluA_like"/>
    <property type="match status" value="1"/>
</dbReference>
<dbReference type="InterPro" id="IPR002942">
    <property type="entry name" value="S4_RNA-bd"/>
</dbReference>
<protein>
    <submittedName>
        <fullName evidence="5">RluA family pseudouridine synthase</fullName>
    </submittedName>
</protein>
<name>A0A414PYF1_FUSMR</name>
<dbReference type="PANTHER" id="PTHR21600">
    <property type="entry name" value="MITOCHONDRIAL RNA PSEUDOURIDINE SYNTHASE"/>
    <property type="match status" value="1"/>
</dbReference>
<dbReference type="GO" id="GO:0120159">
    <property type="term" value="F:rRNA pseudouridine synthase activity"/>
    <property type="evidence" value="ECO:0007669"/>
    <property type="project" value="UniProtKB-ARBA"/>
</dbReference>
<comment type="caution">
    <text evidence="5">The sequence shown here is derived from an EMBL/GenBank/DDBJ whole genome shotgun (WGS) entry which is preliminary data.</text>
</comment>